<evidence type="ECO:0000313" key="5">
    <source>
        <dbReference type="EMBL" id="SCL44924.1"/>
    </source>
</evidence>
<protein>
    <submittedName>
        <fullName evidence="5">Type I restriction enzyme, S subunit</fullName>
    </submittedName>
</protein>
<organism evidence="5 6">
    <name type="scientific">Micromonospora citrea</name>
    <dbReference type="NCBI Taxonomy" id="47855"/>
    <lineage>
        <taxon>Bacteria</taxon>
        <taxon>Bacillati</taxon>
        <taxon>Actinomycetota</taxon>
        <taxon>Actinomycetes</taxon>
        <taxon>Micromonosporales</taxon>
        <taxon>Micromonosporaceae</taxon>
        <taxon>Micromonospora</taxon>
    </lineage>
</organism>
<reference evidence="6" key="1">
    <citation type="submission" date="2016-06" db="EMBL/GenBank/DDBJ databases">
        <authorList>
            <person name="Varghese N."/>
            <person name="Submissions Spin"/>
        </authorList>
    </citation>
    <scope>NUCLEOTIDE SEQUENCE [LARGE SCALE GENOMIC DNA]</scope>
    <source>
        <strain evidence="6">DSM 43903</strain>
    </source>
</reference>
<dbReference type="Gene3D" id="3.90.220.20">
    <property type="entry name" value="DNA methylase specificity domains"/>
    <property type="match status" value="2"/>
</dbReference>
<dbReference type="Pfam" id="PF01420">
    <property type="entry name" value="Methylase_S"/>
    <property type="match status" value="2"/>
</dbReference>
<evidence type="ECO:0000313" key="6">
    <source>
        <dbReference type="Proteomes" id="UP000199001"/>
    </source>
</evidence>
<keyword evidence="3" id="KW-0238">DNA-binding</keyword>
<evidence type="ECO:0000256" key="2">
    <source>
        <dbReference type="ARBA" id="ARBA00022747"/>
    </source>
</evidence>
<evidence type="ECO:0000256" key="1">
    <source>
        <dbReference type="ARBA" id="ARBA00010923"/>
    </source>
</evidence>
<dbReference type="InterPro" id="IPR044946">
    <property type="entry name" value="Restrct_endonuc_typeI_TRD_sf"/>
</dbReference>
<gene>
    <name evidence="5" type="ORF">GA0070606_0518</name>
</gene>
<dbReference type="PANTHER" id="PTHR30408:SF12">
    <property type="entry name" value="TYPE I RESTRICTION ENZYME MJAVIII SPECIFICITY SUBUNIT"/>
    <property type="match status" value="1"/>
</dbReference>
<dbReference type="AlphaFoldDB" id="A0A1C6TSY9"/>
<keyword evidence="2" id="KW-0680">Restriction system</keyword>
<dbReference type="EMBL" id="FMHZ01000002">
    <property type="protein sequence ID" value="SCL44924.1"/>
    <property type="molecule type" value="Genomic_DNA"/>
</dbReference>
<dbReference type="GO" id="GO:0009307">
    <property type="term" value="P:DNA restriction-modification system"/>
    <property type="evidence" value="ECO:0007669"/>
    <property type="project" value="UniProtKB-KW"/>
</dbReference>
<name>A0A1C6TSY9_9ACTN</name>
<dbReference type="STRING" id="47855.GA0070606_0518"/>
<dbReference type="CDD" id="cd17262">
    <property type="entry name" value="RMtype1_S_Aco12261I-TRD2-CR2"/>
    <property type="match status" value="1"/>
</dbReference>
<feature type="domain" description="Type I restriction modification DNA specificity" evidence="4">
    <location>
        <begin position="70"/>
        <end position="180"/>
    </location>
</feature>
<dbReference type="Proteomes" id="UP000199001">
    <property type="component" value="Unassembled WGS sequence"/>
</dbReference>
<proteinExistence type="inferred from homology"/>
<dbReference type="SUPFAM" id="SSF116734">
    <property type="entry name" value="DNA methylase specificity domain"/>
    <property type="match status" value="2"/>
</dbReference>
<dbReference type="GO" id="GO:0003677">
    <property type="term" value="F:DNA binding"/>
    <property type="evidence" value="ECO:0007669"/>
    <property type="project" value="UniProtKB-KW"/>
</dbReference>
<evidence type="ECO:0000256" key="3">
    <source>
        <dbReference type="ARBA" id="ARBA00023125"/>
    </source>
</evidence>
<feature type="domain" description="Type I restriction modification DNA specificity" evidence="4">
    <location>
        <begin position="205"/>
        <end position="331"/>
    </location>
</feature>
<dbReference type="InterPro" id="IPR052021">
    <property type="entry name" value="Type-I_RS_S_subunit"/>
</dbReference>
<accession>A0A1C6TSY9</accession>
<sequence>MSESTTLGALVAAGYLELGDGYRTKRSEHGRPGLPILRVAEVLDGKILPAFEDYVSDAYRRAMGAKISRPGDVVLTTKGTVGRVAIIPDSSSEFVYSPQLCYFRVDPDSPLDARYLYYWFRSDFFWSQAGSRKSQTDMADYINLADIRSLRISLPSFSDQRAVVEVLGALDEKIEVNERIARNAAELAEAQFALTTAAAPRLVLVGDVAEFHNRHRIPLSSKQRSEMPGRYPYYGANGIVDHVGQFIFDGHYVLVGEDGSVVSGDGTPVVHDVRGAFWVNNHAHVLTGNSISNEILLVALRLADVRPLVTGAVQPKLSMGNLKKLPLALPSESLAPQLESQLRELFALAESRSAESHTLAELRDALLPGLMSGAIRVRDAEKAVEDAT</sequence>
<dbReference type="PANTHER" id="PTHR30408">
    <property type="entry name" value="TYPE-1 RESTRICTION ENZYME ECOKI SPECIFICITY PROTEIN"/>
    <property type="match status" value="1"/>
</dbReference>
<dbReference type="RefSeq" id="WP_176737207.1">
    <property type="nucleotide sequence ID" value="NZ_FMHZ01000002.1"/>
</dbReference>
<keyword evidence="6" id="KW-1185">Reference proteome</keyword>
<dbReference type="InterPro" id="IPR000055">
    <property type="entry name" value="Restrct_endonuc_typeI_TRD"/>
</dbReference>
<evidence type="ECO:0000259" key="4">
    <source>
        <dbReference type="Pfam" id="PF01420"/>
    </source>
</evidence>
<comment type="similarity">
    <text evidence="1">Belongs to the type-I restriction system S methylase family.</text>
</comment>